<keyword evidence="3" id="KW-1185">Reference proteome</keyword>
<keyword evidence="1" id="KW-0812">Transmembrane</keyword>
<protein>
    <submittedName>
        <fullName evidence="2">Uncharacterized protein</fullName>
    </submittedName>
</protein>
<reference evidence="2 3" key="1">
    <citation type="submission" date="2024-08" db="EMBL/GenBank/DDBJ databases">
        <authorList>
            <person name="Cucini C."/>
            <person name="Frati F."/>
        </authorList>
    </citation>
    <scope>NUCLEOTIDE SEQUENCE [LARGE SCALE GENOMIC DNA]</scope>
</reference>
<evidence type="ECO:0000313" key="3">
    <source>
        <dbReference type="Proteomes" id="UP001642540"/>
    </source>
</evidence>
<dbReference type="Proteomes" id="UP001642540">
    <property type="component" value="Unassembled WGS sequence"/>
</dbReference>
<organism evidence="2 3">
    <name type="scientific">Orchesella dallaii</name>
    <dbReference type="NCBI Taxonomy" id="48710"/>
    <lineage>
        <taxon>Eukaryota</taxon>
        <taxon>Metazoa</taxon>
        <taxon>Ecdysozoa</taxon>
        <taxon>Arthropoda</taxon>
        <taxon>Hexapoda</taxon>
        <taxon>Collembola</taxon>
        <taxon>Entomobryomorpha</taxon>
        <taxon>Entomobryoidea</taxon>
        <taxon>Orchesellidae</taxon>
        <taxon>Orchesellinae</taxon>
        <taxon>Orchesella</taxon>
    </lineage>
</organism>
<gene>
    <name evidence="2" type="ORF">ODALV1_LOCUS21360</name>
</gene>
<feature type="transmembrane region" description="Helical" evidence="1">
    <location>
        <begin position="65"/>
        <end position="92"/>
    </location>
</feature>
<evidence type="ECO:0000256" key="1">
    <source>
        <dbReference type="SAM" id="Phobius"/>
    </source>
</evidence>
<evidence type="ECO:0000313" key="2">
    <source>
        <dbReference type="EMBL" id="CAL8126358.1"/>
    </source>
</evidence>
<accession>A0ABP1RCZ6</accession>
<name>A0ABP1RCZ6_9HEXA</name>
<comment type="caution">
    <text evidence="2">The sequence shown here is derived from an EMBL/GenBank/DDBJ whole genome shotgun (WGS) entry which is preliminary data.</text>
</comment>
<keyword evidence="1" id="KW-0472">Membrane</keyword>
<keyword evidence="1" id="KW-1133">Transmembrane helix</keyword>
<feature type="transmembrane region" description="Helical" evidence="1">
    <location>
        <begin position="156"/>
        <end position="177"/>
    </location>
</feature>
<dbReference type="EMBL" id="CAXLJM020000072">
    <property type="protein sequence ID" value="CAL8126358.1"/>
    <property type="molecule type" value="Genomic_DNA"/>
</dbReference>
<proteinExistence type="predicted"/>
<sequence>MIALIMAMTDIYLVNSLYTHRSLIMFYSDLERRATLHFLFMDRKNNPTTEEFSTPFQIFATTLTLFQVLILIPSVVLVPYLDLFVLLVPLCVRRIMREFRQFCKNSVGSPYASERGIEFYCWISSPENSDAISSKTISSLLVDFHSNQIALKGNGFFVITYRFLGTIFGVIVTYAIITIQLQITRRENGYHRPKNEFTMHECICSSNSSSGAT</sequence>